<evidence type="ECO:0000256" key="7">
    <source>
        <dbReference type="PIRNR" id="PIRNR002744"/>
    </source>
</evidence>
<feature type="transmembrane region" description="Helical" evidence="9">
    <location>
        <begin position="283"/>
        <end position="306"/>
    </location>
</feature>
<dbReference type="GO" id="GO:0005886">
    <property type="term" value="C:plasma membrane"/>
    <property type="evidence" value="ECO:0007669"/>
    <property type="project" value="TreeGrafter"/>
</dbReference>
<sequence length="536" mass="56680">MSAMAEYGAALQIESRSIEFIPESERHGRAIGLFAVWFAANMQVTTIVTGALGVVLGLPLPVAVLALVAGNLVGGVFMALHSAQGPKLGIPQMIQSRAQFGFHGAVLPLLLVMVMYVGFFATSAVLGGQALAGATGLDVNVAIVLVAALCTVLAVFGYRLIHRADRWISLLSALGFGYLTVRLFQAGDVARAWHGGGGSPGVFLLVVAVAATWQITYAPYVADYSRYLPSRTSVSSTFWWTYAGSVLGSVWMMLFGAIAVSVAERAFDGGSIQFVVDLAPGAHGLFAAIIVLGIIAINVLNLYGCFMSTATTLTALRRHAITRRTRVGYIVAAAVVSTAVAIAGRGDFLANYENFILFLAYFLIPWTAINLVDFYAVRKERYDIKAIFDPDGEYGRANWRALIPYLLAIGVEIPFMSTTFYTGPLVAAVGGADISWILGTIAGGALYYLAMRPLVVAAIPPSDHAGNRASIADAGRVPPAAPPREPPPNESRSDAADRLTGETRAGRAGLPRPAGAGHPVAQPGPRDLRRGDDAAR</sequence>
<dbReference type="Pfam" id="PF02133">
    <property type="entry name" value="Transp_cyt_pur"/>
    <property type="match status" value="1"/>
</dbReference>
<dbReference type="AlphaFoldDB" id="A0A1H8YGG0"/>
<keyword evidence="4 9" id="KW-0812">Transmembrane</keyword>
<dbReference type="Gene3D" id="1.10.4160.10">
    <property type="entry name" value="Hydantoin permease"/>
    <property type="match status" value="1"/>
</dbReference>
<evidence type="ECO:0000256" key="6">
    <source>
        <dbReference type="ARBA" id="ARBA00023136"/>
    </source>
</evidence>
<keyword evidence="5 9" id="KW-1133">Transmembrane helix</keyword>
<dbReference type="Proteomes" id="UP000198582">
    <property type="component" value="Unassembled WGS sequence"/>
</dbReference>
<feature type="compositionally biased region" description="Pro residues" evidence="8">
    <location>
        <begin position="479"/>
        <end position="489"/>
    </location>
</feature>
<feature type="transmembrane region" description="Helical" evidence="9">
    <location>
        <begin position="30"/>
        <end position="56"/>
    </location>
</feature>
<feature type="transmembrane region" description="Helical" evidence="9">
    <location>
        <begin position="197"/>
        <end position="218"/>
    </location>
</feature>
<feature type="transmembrane region" description="Helical" evidence="9">
    <location>
        <begin position="167"/>
        <end position="185"/>
    </location>
</feature>
<dbReference type="PIRSF" id="PIRSF002744">
    <property type="entry name" value="Pur-cyt_permease"/>
    <property type="match status" value="1"/>
</dbReference>
<dbReference type="STRING" id="394193.SAMN04489732_115211"/>
<feature type="compositionally biased region" description="Basic and acidic residues" evidence="8">
    <location>
        <begin position="491"/>
        <end position="505"/>
    </location>
</feature>
<proteinExistence type="inferred from homology"/>
<reference evidence="10 11" key="1">
    <citation type="submission" date="2016-10" db="EMBL/GenBank/DDBJ databases">
        <authorList>
            <person name="de Groot N.N."/>
        </authorList>
    </citation>
    <scope>NUCLEOTIDE SEQUENCE [LARGE SCALE GENOMIC DNA]</scope>
    <source>
        <strain evidence="10 11">DSM 44993</strain>
    </source>
</reference>
<dbReference type="PANTHER" id="PTHR31806:SF1">
    <property type="entry name" value="PURINE-CYTOSINE PERMEASE FCY2-RELATED"/>
    <property type="match status" value="1"/>
</dbReference>
<dbReference type="InterPro" id="IPR001248">
    <property type="entry name" value="Pur-cyt_permease"/>
</dbReference>
<comment type="subcellular location">
    <subcellularLocation>
        <location evidence="1">Membrane</location>
        <topology evidence="1">Multi-pass membrane protein</topology>
    </subcellularLocation>
</comment>
<feature type="transmembrane region" description="Helical" evidence="9">
    <location>
        <begin position="327"/>
        <end position="344"/>
    </location>
</feature>
<dbReference type="GO" id="GO:0022857">
    <property type="term" value="F:transmembrane transporter activity"/>
    <property type="evidence" value="ECO:0007669"/>
    <property type="project" value="InterPro"/>
</dbReference>
<dbReference type="InterPro" id="IPR026030">
    <property type="entry name" value="Pur-cyt_permease_Fcy2/21/22"/>
</dbReference>
<keyword evidence="6 7" id="KW-0472">Membrane</keyword>
<dbReference type="EMBL" id="FOEF01000015">
    <property type="protein sequence ID" value="SEP51249.1"/>
    <property type="molecule type" value="Genomic_DNA"/>
</dbReference>
<feature type="compositionally biased region" description="Basic and acidic residues" evidence="8">
    <location>
        <begin position="526"/>
        <end position="536"/>
    </location>
</feature>
<feature type="compositionally biased region" description="Low complexity" evidence="8">
    <location>
        <begin position="506"/>
        <end position="519"/>
    </location>
</feature>
<evidence type="ECO:0000313" key="11">
    <source>
        <dbReference type="Proteomes" id="UP000198582"/>
    </source>
</evidence>
<feature type="transmembrane region" description="Helical" evidence="9">
    <location>
        <begin position="141"/>
        <end position="160"/>
    </location>
</feature>
<feature type="transmembrane region" description="Helical" evidence="9">
    <location>
        <begin position="100"/>
        <end position="121"/>
    </location>
</feature>
<evidence type="ECO:0000256" key="5">
    <source>
        <dbReference type="ARBA" id="ARBA00022989"/>
    </source>
</evidence>
<evidence type="ECO:0000256" key="8">
    <source>
        <dbReference type="SAM" id="MobiDB-lite"/>
    </source>
</evidence>
<name>A0A1H8YGG0_9PSEU</name>
<dbReference type="CDD" id="cd11484">
    <property type="entry name" value="SLC-NCS1sbd_CobB-like"/>
    <property type="match status" value="1"/>
</dbReference>
<comment type="similarity">
    <text evidence="2 7">Belongs to the purine-cytosine permease (2.A.39) family.</text>
</comment>
<feature type="region of interest" description="Disordered" evidence="8">
    <location>
        <begin position="467"/>
        <end position="536"/>
    </location>
</feature>
<evidence type="ECO:0000313" key="10">
    <source>
        <dbReference type="EMBL" id="SEP51249.1"/>
    </source>
</evidence>
<evidence type="ECO:0000256" key="2">
    <source>
        <dbReference type="ARBA" id="ARBA00008974"/>
    </source>
</evidence>
<accession>A0A1H8YGG0</accession>
<keyword evidence="3 7" id="KW-0813">Transport</keyword>
<evidence type="ECO:0000256" key="1">
    <source>
        <dbReference type="ARBA" id="ARBA00004141"/>
    </source>
</evidence>
<feature type="transmembrane region" description="Helical" evidence="9">
    <location>
        <begin position="62"/>
        <end position="80"/>
    </location>
</feature>
<organism evidence="10 11">
    <name type="scientific">Amycolatopsis saalfeldensis</name>
    <dbReference type="NCBI Taxonomy" id="394193"/>
    <lineage>
        <taxon>Bacteria</taxon>
        <taxon>Bacillati</taxon>
        <taxon>Actinomycetota</taxon>
        <taxon>Actinomycetes</taxon>
        <taxon>Pseudonocardiales</taxon>
        <taxon>Pseudonocardiaceae</taxon>
        <taxon>Amycolatopsis</taxon>
    </lineage>
</organism>
<evidence type="ECO:0000256" key="9">
    <source>
        <dbReference type="SAM" id="Phobius"/>
    </source>
</evidence>
<keyword evidence="11" id="KW-1185">Reference proteome</keyword>
<gene>
    <name evidence="10" type="ORF">SAMN04489732_115211</name>
</gene>
<feature type="transmembrane region" description="Helical" evidence="9">
    <location>
        <begin position="427"/>
        <end position="450"/>
    </location>
</feature>
<protein>
    <submittedName>
        <fullName evidence="10">Nucleobase:cation symporter-1, NCS1 family</fullName>
    </submittedName>
</protein>
<feature type="transmembrane region" description="Helical" evidence="9">
    <location>
        <begin position="402"/>
        <end position="421"/>
    </location>
</feature>
<feature type="transmembrane region" description="Helical" evidence="9">
    <location>
        <begin position="356"/>
        <end position="377"/>
    </location>
</feature>
<evidence type="ECO:0000256" key="4">
    <source>
        <dbReference type="ARBA" id="ARBA00022692"/>
    </source>
</evidence>
<dbReference type="PANTHER" id="PTHR31806">
    <property type="entry name" value="PURINE-CYTOSINE PERMEASE FCY2-RELATED"/>
    <property type="match status" value="1"/>
</dbReference>
<evidence type="ECO:0000256" key="3">
    <source>
        <dbReference type="ARBA" id="ARBA00022448"/>
    </source>
</evidence>
<feature type="transmembrane region" description="Helical" evidence="9">
    <location>
        <begin position="239"/>
        <end position="263"/>
    </location>
</feature>